<dbReference type="Proteomes" id="UP000005239">
    <property type="component" value="Unassembled WGS sequence"/>
</dbReference>
<dbReference type="Pfam" id="PF04104">
    <property type="entry name" value="DNA_primase_lrg"/>
    <property type="match status" value="1"/>
</dbReference>
<dbReference type="PANTHER" id="PTHR10537:SF3">
    <property type="entry name" value="DNA PRIMASE LARGE SUBUNIT"/>
    <property type="match status" value="1"/>
</dbReference>
<accession>A0A8R1YKD5</accession>
<feature type="binding site" evidence="11">
    <location>
        <position position="299"/>
    </location>
    <ligand>
        <name>[4Fe-4S] cluster</name>
        <dbReference type="ChEBI" id="CHEBI:49883"/>
    </ligand>
</feature>
<dbReference type="GO" id="GO:0051539">
    <property type="term" value="F:4 iron, 4 sulfur cluster binding"/>
    <property type="evidence" value="ECO:0007669"/>
    <property type="project" value="UniProtKB-UniRule"/>
</dbReference>
<organism evidence="13 14">
    <name type="scientific">Pristionchus pacificus</name>
    <name type="common">Parasitic nematode worm</name>
    <dbReference type="NCBI Taxonomy" id="54126"/>
    <lineage>
        <taxon>Eukaryota</taxon>
        <taxon>Metazoa</taxon>
        <taxon>Ecdysozoa</taxon>
        <taxon>Nematoda</taxon>
        <taxon>Chromadorea</taxon>
        <taxon>Rhabditida</taxon>
        <taxon>Rhabditina</taxon>
        <taxon>Diplogasteromorpha</taxon>
        <taxon>Diplogasteroidea</taxon>
        <taxon>Neodiplogasteridae</taxon>
        <taxon>Pristionchus</taxon>
    </lineage>
</organism>
<dbReference type="GO" id="GO:0003677">
    <property type="term" value="F:DNA binding"/>
    <property type="evidence" value="ECO:0007669"/>
    <property type="project" value="UniProtKB-UniRule"/>
</dbReference>
<evidence type="ECO:0000256" key="8">
    <source>
        <dbReference type="ARBA" id="ARBA00023014"/>
    </source>
</evidence>
<evidence type="ECO:0000256" key="7">
    <source>
        <dbReference type="ARBA" id="ARBA00023004"/>
    </source>
</evidence>
<keyword evidence="9 10" id="KW-0238">DNA-binding</keyword>
<comment type="function">
    <text evidence="10">DNA primase is the polymerase that synthesizes small RNA primers for the Okazaki fragments made during discontinuous DNA replication.</text>
</comment>
<dbReference type="InterPro" id="IPR007238">
    <property type="entry name" value="DNA_primase_lsu_euk/arc"/>
</dbReference>
<keyword evidence="5 10" id="KW-0235">DNA replication</keyword>
<evidence type="ECO:0000256" key="6">
    <source>
        <dbReference type="ARBA" id="ARBA00022723"/>
    </source>
</evidence>
<evidence type="ECO:0000256" key="3">
    <source>
        <dbReference type="ARBA" id="ARBA00022485"/>
    </source>
</evidence>
<keyword evidence="4 10" id="KW-0639">Primosome</keyword>
<dbReference type="GO" id="GO:0006270">
    <property type="term" value="P:DNA replication initiation"/>
    <property type="evidence" value="ECO:0000318"/>
    <property type="project" value="GO_Central"/>
</dbReference>
<dbReference type="CDD" id="cd07322">
    <property type="entry name" value="PriL_PriS_Eukaryotic"/>
    <property type="match status" value="1"/>
</dbReference>
<feature type="binding site" evidence="11">
    <location>
        <position position="395"/>
    </location>
    <ligand>
        <name>[4Fe-4S] cluster</name>
        <dbReference type="ChEBI" id="CHEBI:49883"/>
    </ligand>
</feature>
<dbReference type="PANTHER" id="PTHR10537">
    <property type="entry name" value="DNA PRIMASE LARGE SUBUNIT"/>
    <property type="match status" value="1"/>
</dbReference>
<evidence type="ECO:0000256" key="9">
    <source>
        <dbReference type="ARBA" id="ARBA00023125"/>
    </source>
</evidence>
<dbReference type="GO" id="GO:0006269">
    <property type="term" value="P:DNA replication, synthesis of primer"/>
    <property type="evidence" value="ECO:0000318"/>
    <property type="project" value="GO_Central"/>
</dbReference>
<dbReference type="Gene3D" id="1.20.930.80">
    <property type="match status" value="1"/>
</dbReference>
<name>A0A8R1YKD5_PRIPA</name>
<evidence type="ECO:0000256" key="11">
    <source>
        <dbReference type="PIRSR" id="PIRSR009449-1"/>
    </source>
</evidence>
<dbReference type="OrthoDB" id="421393at2759"/>
<gene>
    <name evidence="13" type="primary">WBGene00113209</name>
</gene>
<keyword evidence="3 10" id="KW-0004">4Fe-4S</keyword>
<feature type="binding site" evidence="11">
    <location>
        <position position="378"/>
    </location>
    <ligand>
        <name>[4Fe-4S] cluster</name>
        <dbReference type="ChEBI" id="CHEBI:49883"/>
    </ligand>
</feature>
<dbReference type="EnsemblMetazoa" id="PPA23655.1">
    <property type="protein sequence ID" value="PPA23655.1"/>
    <property type="gene ID" value="WBGene00113209"/>
</dbReference>
<evidence type="ECO:0000313" key="14">
    <source>
        <dbReference type="Proteomes" id="UP000005239"/>
    </source>
</evidence>
<reference evidence="14" key="1">
    <citation type="journal article" date="2008" name="Nat. Genet.">
        <title>The Pristionchus pacificus genome provides a unique perspective on nematode lifestyle and parasitism.</title>
        <authorList>
            <person name="Dieterich C."/>
            <person name="Clifton S.W."/>
            <person name="Schuster L.N."/>
            <person name="Chinwalla A."/>
            <person name="Delehaunty K."/>
            <person name="Dinkelacker I."/>
            <person name="Fulton L."/>
            <person name="Fulton R."/>
            <person name="Godfrey J."/>
            <person name="Minx P."/>
            <person name="Mitreva M."/>
            <person name="Roeseler W."/>
            <person name="Tian H."/>
            <person name="Witte H."/>
            <person name="Yang S.P."/>
            <person name="Wilson R.K."/>
            <person name="Sommer R.J."/>
        </authorList>
    </citation>
    <scope>NUCLEOTIDE SEQUENCE [LARGE SCALE GENOMIC DNA]</scope>
    <source>
        <strain evidence="14">PS312</strain>
    </source>
</reference>
<evidence type="ECO:0000256" key="10">
    <source>
        <dbReference type="PIRNR" id="PIRNR009449"/>
    </source>
</evidence>
<dbReference type="PIRSF" id="PIRSF009449">
    <property type="entry name" value="DNA_primase_large_subunit"/>
    <property type="match status" value="1"/>
</dbReference>
<protein>
    <recommendedName>
        <fullName evidence="2 10">DNA primase large subunit</fullName>
    </recommendedName>
</protein>
<evidence type="ECO:0000256" key="4">
    <source>
        <dbReference type="ARBA" id="ARBA00022515"/>
    </source>
</evidence>
<keyword evidence="14" id="KW-1185">Reference proteome</keyword>
<feature type="domain" description="DNA primase large subunit C-terminal" evidence="12">
    <location>
        <begin position="291"/>
        <end position="461"/>
    </location>
</feature>
<keyword evidence="7 10" id="KW-0408">Iron</keyword>
<evidence type="ECO:0000256" key="1">
    <source>
        <dbReference type="ARBA" id="ARBA00010564"/>
    </source>
</evidence>
<keyword evidence="8 10" id="KW-0411">Iron-sulfur</keyword>
<evidence type="ECO:0000256" key="5">
    <source>
        <dbReference type="ARBA" id="ARBA00022705"/>
    </source>
</evidence>
<dbReference type="AlphaFoldDB" id="A0A8R1YKD5"/>
<reference evidence="13" key="2">
    <citation type="submission" date="2022-06" db="UniProtKB">
        <authorList>
            <consortium name="EnsemblMetazoa"/>
        </authorList>
    </citation>
    <scope>IDENTIFICATION</scope>
    <source>
        <strain evidence="13">PS312</strain>
    </source>
</reference>
<comment type="cofactor">
    <cofactor evidence="10">
        <name>[4Fe-4S] cluster</name>
        <dbReference type="ChEBI" id="CHEBI:49883"/>
    </cofactor>
    <text evidence="10">Binds 1 [4Fe-4S] cluster.</text>
</comment>
<keyword evidence="6 10" id="KW-0479">Metal-binding</keyword>
<proteinExistence type="inferred from homology"/>
<dbReference type="InterPro" id="IPR016558">
    <property type="entry name" value="DNA_primase_lsu_euk"/>
</dbReference>
<comment type="similarity">
    <text evidence="1 10">Belongs to the eukaryotic-type primase large subunit family.</text>
</comment>
<dbReference type="GO" id="GO:0005658">
    <property type="term" value="C:alpha DNA polymerase:primase complex"/>
    <property type="evidence" value="ECO:0000318"/>
    <property type="project" value="GO_Central"/>
</dbReference>
<sequence length="487" mass="56249">MQFDNRSRRSKILRDVNEIKASKNYTFASTGESNLSMYEFAPKEEISLRDFEDIAAQRLKALRKIEELKLREKSYDEFKVSMGKELHPIFKPCTLHQSGVLEDQRKQIRRDDVIGHFALRLAFCRSPEDTKWFVTQEVELFKYRFQNEPKSAILSFFADNKFDAETMTASEKESRIEDLASSYGLSMEKVRNSDIWMMDALDALELVRKRKVLVHAGKVYLEYESLITIIVQRLRATMNSSMARANQYMGVIEEQDRLLPRLERLTKGGYGGKEFNAAEGQSISRHQIDSASSQFFPLCMSGIQSHLRRNHHLKHGARRQYGLFLKAIGLSLDEAMAFFREEFTQKIDSDKFEKQYAYNIRHMYGKEGKRQEYSAFSCATIILNNPPSHDDCHGCPFKHSTEDNLKSILKANKIKSEDIDEMIALSKINQFDKACSLHWEVSRGHGKGSLSSLITHPNQYYELTREAVGGHQMEDMTDDKISQTSCE</sequence>
<evidence type="ECO:0000313" key="13">
    <source>
        <dbReference type="EnsemblMetazoa" id="PPA23655.1"/>
    </source>
</evidence>
<dbReference type="GO" id="GO:0046872">
    <property type="term" value="F:metal ion binding"/>
    <property type="evidence" value="ECO:0007669"/>
    <property type="project" value="UniProtKB-UniRule"/>
</dbReference>
<dbReference type="Pfam" id="PF26466">
    <property type="entry name" value="DNA_primase_lrg_N"/>
    <property type="match status" value="1"/>
</dbReference>
<feature type="binding site" evidence="11">
    <location>
        <position position="435"/>
    </location>
    <ligand>
        <name>[4Fe-4S] cluster</name>
        <dbReference type="ChEBI" id="CHEBI:49883"/>
    </ligand>
</feature>
<evidence type="ECO:0000259" key="12">
    <source>
        <dbReference type="Pfam" id="PF04104"/>
    </source>
</evidence>
<dbReference type="InterPro" id="IPR058560">
    <property type="entry name" value="DNA_primase_C"/>
</dbReference>
<evidence type="ECO:0000256" key="2">
    <source>
        <dbReference type="ARBA" id="ARBA00019038"/>
    </source>
</evidence>